<evidence type="ECO:0000256" key="1">
    <source>
        <dbReference type="ARBA" id="ARBA00004123"/>
    </source>
</evidence>
<feature type="domain" description="C2H2-type" evidence="12">
    <location>
        <begin position="540"/>
        <end position="567"/>
    </location>
</feature>
<dbReference type="SMART" id="SM00355">
    <property type="entry name" value="ZnF_C2H2"/>
    <property type="match status" value="9"/>
</dbReference>
<proteinExistence type="predicted"/>
<feature type="domain" description="C2H2-type" evidence="12">
    <location>
        <begin position="428"/>
        <end position="455"/>
    </location>
</feature>
<dbReference type="Pfam" id="PF00059">
    <property type="entry name" value="Lectin_C"/>
    <property type="match status" value="1"/>
</dbReference>
<evidence type="ECO:0000256" key="5">
    <source>
        <dbReference type="ARBA" id="ARBA00022833"/>
    </source>
</evidence>
<feature type="domain" description="C2H2-type" evidence="12">
    <location>
        <begin position="568"/>
        <end position="595"/>
    </location>
</feature>
<dbReference type="AlphaFoldDB" id="A0A9D3NXI7"/>
<keyword evidence="3" id="KW-0677">Repeat</keyword>
<dbReference type="FunFam" id="3.30.160.60:FF:000478">
    <property type="entry name" value="Zinc finger protein 133"/>
    <property type="match status" value="1"/>
</dbReference>
<dbReference type="GO" id="GO:0003700">
    <property type="term" value="F:DNA-binding transcription factor activity"/>
    <property type="evidence" value="ECO:0007669"/>
    <property type="project" value="TreeGrafter"/>
</dbReference>
<feature type="domain" description="C2H2-type" evidence="12">
    <location>
        <begin position="344"/>
        <end position="371"/>
    </location>
</feature>
<evidence type="ECO:0000256" key="6">
    <source>
        <dbReference type="ARBA" id="ARBA00023015"/>
    </source>
</evidence>
<sequence length="606" mass="69145">MKTWAEALNYCRRNYTDLVSLVTEYDHTAVNTKSSEILTERFWTSLRFLDGSWFWVKHDLMYDGSLVSKNLMSMCPAPHYHCGAQHTKYNVLENRDCEEKMNFICFNQTSEHLQRDLSPADELKESGYQPEILVESLLRRPEAATAVFSGKIHINTHGMSSRLIQKEMMFCCKSSSASCVQFHTPLDLTCTNSSRDGTASERLQISGESKSDLYTKGVMFCRKSSPVPFVQFHTPLDLTSTNSSRDSAASERLQISGEIKSEKLPTASCSLKGVMFCHQPSPVPFVQFHTPLDLTSTNTSRDGAASGRLQISGEIKSEKLSTVSCSSQSGTPFTKTKIVWKKIHHCSVCGKSFARLGDLQKHQRIHTGEKPFQCTQCGKSFTQESNLQQHQRVHTGEKPYHCTWCGKRFTHQQNFQTHQRIHTGEKPYQCSECGKSFTRKNAVQRHQRVHTGEKPFHCMQCGMRFSENCTLKEHQRLHTGENLFHCSECGKTFHQKKTLQGHQRIHTGEKPYYCTECGKSFSRMNTLQQHHRIHTGERPFHCPVCGQTFAQQSTLHRHRHIHTGEKPYQCSVCGKSFNRKNTLQLHQRLHTGEKSSAEEIYSGTSE</sequence>
<dbReference type="InterPro" id="IPR050589">
    <property type="entry name" value="Ikaros_C2H2-ZF"/>
</dbReference>
<feature type="domain" description="C2H2-type" evidence="12">
    <location>
        <begin position="400"/>
        <end position="427"/>
    </location>
</feature>
<reference evidence="13 14" key="1">
    <citation type="submission" date="2021-06" db="EMBL/GenBank/DDBJ databases">
        <title>Chromosome-level genome assembly of the red-tail catfish (Hemibagrus wyckioides).</title>
        <authorList>
            <person name="Shao F."/>
        </authorList>
    </citation>
    <scope>NUCLEOTIDE SEQUENCE [LARGE SCALE GENOMIC DNA]</scope>
    <source>
        <strain evidence="13">EC202008001</strain>
        <tissue evidence="13">Blood</tissue>
    </source>
</reference>
<keyword evidence="8" id="KW-0804">Transcription</keyword>
<name>A0A9D3NXI7_9TELE</name>
<dbReference type="InterPro" id="IPR016186">
    <property type="entry name" value="C-type_lectin-like/link_sf"/>
</dbReference>
<dbReference type="Proteomes" id="UP000824219">
    <property type="component" value="Linkage Group LG07"/>
</dbReference>
<dbReference type="SUPFAM" id="SSF57667">
    <property type="entry name" value="beta-beta-alpha zinc fingers"/>
    <property type="match status" value="5"/>
</dbReference>
<dbReference type="GO" id="GO:0000978">
    <property type="term" value="F:RNA polymerase II cis-regulatory region sequence-specific DNA binding"/>
    <property type="evidence" value="ECO:0007669"/>
    <property type="project" value="TreeGrafter"/>
</dbReference>
<dbReference type="PANTHER" id="PTHR24404">
    <property type="entry name" value="ZINC FINGER PROTEIN"/>
    <property type="match status" value="1"/>
</dbReference>
<dbReference type="InterPro" id="IPR001304">
    <property type="entry name" value="C-type_lectin-like"/>
</dbReference>
<evidence type="ECO:0000313" key="13">
    <source>
        <dbReference type="EMBL" id="KAG7330700.1"/>
    </source>
</evidence>
<dbReference type="GO" id="GO:0006357">
    <property type="term" value="P:regulation of transcription by RNA polymerase II"/>
    <property type="evidence" value="ECO:0007669"/>
    <property type="project" value="TreeGrafter"/>
</dbReference>
<dbReference type="GO" id="GO:0008270">
    <property type="term" value="F:zinc ion binding"/>
    <property type="evidence" value="ECO:0007669"/>
    <property type="project" value="UniProtKB-KW"/>
</dbReference>
<dbReference type="GO" id="GO:0005634">
    <property type="term" value="C:nucleus"/>
    <property type="evidence" value="ECO:0007669"/>
    <property type="project" value="UniProtKB-SubCell"/>
</dbReference>
<feature type="domain" description="C2H2-type" evidence="12">
    <location>
        <begin position="512"/>
        <end position="539"/>
    </location>
</feature>
<keyword evidence="2" id="KW-0479">Metal-binding</keyword>
<dbReference type="OrthoDB" id="8113227at2759"/>
<dbReference type="FunFam" id="3.30.160.60:FF:000286">
    <property type="entry name" value="Zinc finger protein 770"/>
    <property type="match status" value="1"/>
</dbReference>
<keyword evidence="6" id="KW-0805">Transcription regulation</keyword>
<feature type="domain" description="C2H2-type" evidence="12">
    <location>
        <begin position="484"/>
        <end position="511"/>
    </location>
</feature>
<evidence type="ECO:0000259" key="12">
    <source>
        <dbReference type="PROSITE" id="PS50157"/>
    </source>
</evidence>
<evidence type="ECO:0000256" key="8">
    <source>
        <dbReference type="ARBA" id="ARBA00023163"/>
    </source>
</evidence>
<dbReference type="PROSITE" id="PS50041">
    <property type="entry name" value="C_TYPE_LECTIN_2"/>
    <property type="match status" value="1"/>
</dbReference>
<dbReference type="FunFam" id="3.30.160.60:FF:000557">
    <property type="entry name" value="zinc finger and SCAN domain-containing protein 29"/>
    <property type="match status" value="1"/>
</dbReference>
<dbReference type="InterPro" id="IPR036236">
    <property type="entry name" value="Znf_C2H2_sf"/>
</dbReference>
<dbReference type="FunFam" id="3.30.160.60:FF:002343">
    <property type="entry name" value="Zinc finger protein 33A"/>
    <property type="match status" value="3"/>
</dbReference>
<comment type="subcellular location">
    <subcellularLocation>
        <location evidence="1">Nucleus</location>
    </subcellularLocation>
</comment>
<evidence type="ECO:0000256" key="4">
    <source>
        <dbReference type="ARBA" id="ARBA00022771"/>
    </source>
</evidence>
<organism evidence="13 14">
    <name type="scientific">Hemibagrus wyckioides</name>
    <dbReference type="NCBI Taxonomy" id="337641"/>
    <lineage>
        <taxon>Eukaryota</taxon>
        <taxon>Metazoa</taxon>
        <taxon>Chordata</taxon>
        <taxon>Craniata</taxon>
        <taxon>Vertebrata</taxon>
        <taxon>Euteleostomi</taxon>
        <taxon>Actinopterygii</taxon>
        <taxon>Neopterygii</taxon>
        <taxon>Teleostei</taxon>
        <taxon>Ostariophysi</taxon>
        <taxon>Siluriformes</taxon>
        <taxon>Bagridae</taxon>
        <taxon>Hemibagrus</taxon>
    </lineage>
</organism>
<dbReference type="FunFam" id="3.30.160.60:FF:000446">
    <property type="entry name" value="Zinc finger protein"/>
    <property type="match status" value="1"/>
</dbReference>
<dbReference type="PROSITE" id="PS50157">
    <property type="entry name" value="ZINC_FINGER_C2H2_2"/>
    <property type="match status" value="9"/>
</dbReference>
<gene>
    <name evidence="13" type="ORF">KOW79_006922</name>
</gene>
<evidence type="ECO:0000256" key="9">
    <source>
        <dbReference type="ARBA" id="ARBA00023242"/>
    </source>
</evidence>
<dbReference type="PROSITE" id="PS00028">
    <property type="entry name" value="ZINC_FINGER_C2H2_1"/>
    <property type="match status" value="9"/>
</dbReference>
<evidence type="ECO:0000256" key="7">
    <source>
        <dbReference type="ARBA" id="ARBA00023125"/>
    </source>
</evidence>
<dbReference type="InterPro" id="IPR016187">
    <property type="entry name" value="CTDL_fold"/>
</dbReference>
<keyword evidence="4 10" id="KW-0863">Zinc-finger</keyword>
<protein>
    <submittedName>
        <fullName evidence="13">Uncharacterized protein</fullName>
    </submittedName>
</protein>
<feature type="domain" description="C2H2-type" evidence="12">
    <location>
        <begin position="456"/>
        <end position="483"/>
    </location>
</feature>
<dbReference type="EMBL" id="JAHKSW010000007">
    <property type="protein sequence ID" value="KAG7330700.1"/>
    <property type="molecule type" value="Genomic_DNA"/>
</dbReference>
<dbReference type="Gene3D" id="3.10.100.10">
    <property type="entry name" value="Mannose-Binding Protein A, subunit A"/>
    <property type="match status" value="1"/>
</dbReference>
<keyword evidence="7" id="KW-0238">DNA-binding</keyword>
<feature type="domain" description="C2H2-type" evidence="12">
    <location>
        <begin position="372"/>
        <end position="399"/>
    </location>
</feature>
<dbReference type="Gene3D" id="3.30.160.60">
    <property type="entry name" value="Classic Zinc Finger"/>
    <property type="match status" value="9"/>
</dbReference>
<dbReference type="SUPFAM" id="SSF56436">
    <property type="entry name" value="C-type lectin-like"/>
    <property type="match status" value="1"/>
</dbReference>
<dbReference type="InterPro" id="IPR013087">
    <property type="entry name" value="Znf_C2H2_type"/>
</dbReference>
<feature type="domain" description="C-type lectin" evidence="11">
    <location>
        <begin position="1"/>
        <end position="106"/>
    </location>
</feature>
<evidence type="ECO:0000256" key="2">
    <source>
        <dbReference type="ARBA" id="ARBA00022723"/>
    </source>
</evidence>
<comment type="caution">
    <text evidence="13">The sequence shown here is derived from an EMBL/GenBank/DDBJ whole genome shotgun (WGS) entry which is preliminary data.</text>
</comment>
<keyword evidence="14" id="KW-1185">Reference proteome</keyword>
<accession>A0A9D3NXI7</accession>
<evidence type="ECO:0000256" key="3">
    <source>
        <dbReference type="ARBA" id="ARBA00022737"/>
    </source>
</evidence>
<evidence type="ECO:0000256" key="10">
    <source>
        <dbReference type="PROSITE-ProRule" id="PRU00042"/>
    </source>
</evidence>
<keyword evidence="9" id="KW-0539">Nucleus</keyword>
<evidence type="ECO:0000259" key="11">
    <source>
        <dbReference type="PROSITE" id="PS50041"/>
    </source>
</evidence>
<dbReference type="Pfam" id="PF00096">
    <property type="entry name" value="zf-C2H2"/>
    <property type="match status" value="8"/>
</dbReference>
<keyword evidence="5" id="KW-0862">Zinc</keyword>
<dbReference type="FunFam" id="3.30.160.60:FF:000912">
    <property type="entry name" value="Zinc finger protein 660"/>
    <property type="match status" value="1"/>
</dbReference>
<dbReference type="PANTHER" id="PTHR24404:SF114">
    <property type="entry name" value="KLUMPFUSS, ISOFORM B-RELATED"/>
    <property type="match status" value="1"/>
</dbReference>
<evidence type="ECO:0000313" key="14">
    <source>
        <dbReference type="Proteomes" id="UP000824219"/>
    </source>
</evidence>
<dbReference type="FunFam" id="3.30.160.60:FF:001270">
    <property type="entry name" value="zinc finger protein 583 isoform X1"/>
    <property type="match status" value="1"/>
</dbReference>